<evidence type="ECO:0000313" key="3">
    <source>
        <dbReference type="EMBL" id="MBK1816776.1"/>
    </source>
</evidence>
<dbReference type="PANTHER" id="PTHR43265">
    <property type="entry name" value="ESTERASE ESTD"/>
    <property type="match status" value="1"/>
</dbReference>
<evidence type="ECO:0000256" key="1">
    <source>
        <dbReference type="SAM" id="SignalP"/>
    </source>
</evidence>
<keyword evidence="1" id="KW-0732">Signal</keyword>
<dbReference type="InterPro" id="IPR022742">
    <property type="entry name" value="Hydrolase_4"/>
</dbReference>
<evidence type="ECO:0000313" key="4">
    <source>
        <dbReference type="Proteomes" id="UP000600139"/>
    </source>
</evidence>
<accession>A0A934R451</accession>
<name>A0A934R451_9BACT</name>
<gene>
    <name evidence="3" type="ORF">JIN84_14210</name>
</gene>
<dbReference type="Gene3D" id="3.40.50.1820">
    <property type="entry name" value="alpha/beta hydrolase"/>
    <property type="match status" value="1"/>
</dbReference>
<reference evidence="3" key="1">
    <citation type="submission" date="2021-01" db="EMBL/GenBank/DDBJ databases">
        <title>Modified the classification status of verrucomicrobia.</title>
        <authorList>
            <person name="Feng X."/>
        </authorList>
    </citation>
    <scope>NUCLEOTIDE SEQUENCE</scope>
    <source>
        <strain evidence="3">JCM 18052</strain>
    </source>
</reference>
<dbReference type="RefSeq" id="WP_200351702.1">
    <property type="nucleotide sequence ID" value="NZ_BAABHZ010000006.1"/>
</dbReference>
<dbReference type="SUPFAM" id="SSF53474">
    <property type="entry name" value="alpha/beta-Hydrolases"/>
    <property type="match status" value="1"/>
</dbReference>
<protein>
    <submittedName>
        <fullName evidence="3">Alpha/beta hydrolase</fullName>
    </submittedName>
</protein>
<feature type="signal peptide" evidence="1">
    <location>
        <begin position="1"/>
        <end position="33"/>
    </location>
</feature>
<keyword evidence="3" id="KW-0378">Hydrolase</keyword>
<dbReference type="PANTHER" id="PTHR43265:SF1">
    <property type="entry name" value="ESTERASE ESTD"/>
    <property type="match status" value="1"/>
</dbReference>
<sequence>MKSAFVTCFLSIFHLFRKATLLNIVLIANCCLADAERTAAGAGSGISAGYEAPSDAPYTACEVSVPTPAGHQLAGTLTLPKNAGRDHPVAAVITITGSGPQERDGFLGIGDYRPFRQIADELGRRGIAVLRMDDRGTGSSGGTFRGSTSGDFAEDVRAGLAWLRSRPEINPDKLAVLGYSEGAVIAPLVAQKESGLAALVLLAGVAEPPRSALHFQIGNQYRHDPSLTPAMRDELLAAIPAKIDAMMTGDPWLSFFLTLDPSAAMRRVKAPALVLTGSRDQQALPAQVPLQAAAFLEGGNMDVTACVVPGLNHLLVKDEDGFPGNYAKLPSPVRIDAEALAFVCDWLVKRLR</sequence>
<dbReference type="AlphaFoldDB" id="A0A934R451"/>
<dbReference type="GO" id="GO:0052689">
    <property type="term" value="F:carboxylic ester hydrolase activity"/>
    <property type="evidence" value="ECO:0007669"/>
    <property type="project" value="TreeGrafter"/>
</dbReference>
<feature type="chain" id="PRO_5036814395" evidence="1">
    <location>
        <begin position="34"/>
        <end position="352"/>
    </location>
</feature>
<comment type="caution">
    <text evidence="3">The sequence shown here is derived from an EMBL/GenBank/DDBJ whole genome shotgun (WGS) entry which is preliminary data.</text>
</comment>
<dbReference type="Proteomes" id="UP000600139">
    <property type="component" value="Unassembled WGS sequence"/>
</dbReference>
<proteinExistence type="predicted"/>
<dbReference type="Pfam" id="PF12146">
    <property type="entry name" value="Hydrolase_4"/>
    <property type="match status" value="1"/>
</dbReference>
<dbReference type="InterPro" id="IPR053145">
    <property type="entry name" value="AB_hydrolase_Est10"/>
</dbReference>
<keyword evidence="4" id="KW-1185">Reference proteome</keyword>
<dbReference type="EMBL" id="JAENIK010000011">
    <property type="protein sequence ID" value="MBK1816776.1"/>
    <property type="molecule type" value="Genomic_DNA"/>
</dbReference>
<dbReference type="InterPro" id="IPR029058">
    <property type="entry name" value="AB_hydrolase_fold"/>
</dbReference>
<evidence type="ECO:0000259" key="2">
    <source>
        <dbReference type="Pfam" id="PF12146"/>
    </source>
</evidence>
<organism evidence="3 4">
    <name type="scientific">Luteolibacter yonseiensis</name>
    <dbReference type="NCBI Taxonomy" id="1144680"/>
    <lineage>
        <taxon>Bacteria</taxon>
        <taxon>Pseudomonadati</taxon>
        <taxon>Verrucomicrobiota</taxon>
        <taxon>Verrucomicrobiia</taxon>
        <taxon>Verrucomicrobiales</taxon>
        <taxon>Verrucomicrobiaceae</taxon>
        <taxon>Luteolibacter</taxon>
    </lineage>
</organism>
<feature type="domain" description="Serine aminopeptidase S33" evidence="2">
    <location>
        <begin position="115"/>
        <end position="209"/>
    </location>
</feature>